<gene>
    <name evidence="16" type="ORF">JJW18_13825</name>
    <name evidence="17" type="ORF">JJW19_11020</name>
</gene>
<dbReference type="RefSeq" id="WP_205405425.1">
    <property type="nucleotide sequence ID" value="NZ_JAFFTA010000020.1"/>
</dbReference>
<sequence>MSLRVRAVLIAGLSLIALWLVSAGWIIRDVRDRVDASLDQRLEMSARMASGLMLRSSLTPRTFSKDWVDAIRVGGGNGIACEIRSLDGELLALTDPHLGGELKDLPLGASTQSVDGEQWRVYTLREGGYQITTADRMDQRLAISREVLVGAGIPFLIALFGALAALWFGIGQALRPLHSLSSHLQSRLPDDSSPVPDSRVPPELRPVVHALNGLIFRLSKALSDQRAFTDAAAHELRTPLTAVVTHLQLAEDKSTDSAASSIARAKLGAARLHRTLDQLMNLARAEAVAIPIDPCISVAGVVSEVVGRFCDEQYHRIRISLPDDDRSTDVSAALLDTALRNLLDNALRYSPAESMVDVRLSFSDDSVIEVSILDKGPGISEDQAAQLGRRFWRGDMGRDATQGAGLGVSIVHAICRRFGGRLQYSAVPGGGLKATLTFRSVEIDHPQEFTKASL</sequence>
<dbReference type="AlphaFoldDB" id="A0AAW4GHQ0"/>
<dbReference type="EMBL" id="JAFFTA010000020">
    <property type="protein sequence ID" value="MBM9914546.1"/>
    <property type="molecule type" value="Genomic_DNA"/>
</dbReference>
<dbReference type="InterPro" id="IPR003594">
    <property type="entry name" value="HATPase_dom"/>
</dbReference>
<dbReference type="GO" id="GO:0000155">
    <property type="term" value="F:phosphorelay sensor kinase activity"/>
    <property type="evidence" value="ECO:0007669"/>
    <property type="project" value="InterPro"/>
</dbReference>
<keyword evidence="7" id="KW-0547">Nucleotide-binding</keyword>
<dbReference type="SMART" id="SM00387">
    <property type="entry name" value="HATPase_c"/>
    <property type="match status" value="1"/>
</dbReference>
<dbReference type="EC" id="2.7.13.3" evidence="3"/>
<evidence type="ECO:0000256" key="8">
    <source>
        <dbReference type="ARBA" id="ARBA00022777"/>
    </source>
</evidence>
<dbReference type="Pfam" id="PF00512">
    <property type="entry name" value="HisKA"/>
    <property type="match status" value="1"/>
</dbReference>
<dbReference type="InterPro" id="IPR036097">
    <property type="entry name" value="HisK_dim/P_sf"/>
</dbReference>
<accession>A0AAW4GHQ0</accession>
<dbReference type="InterPro" id="IPR050428">
    <property type="entry name" value="TCS_sensor_his_kinase"/>
</dbReference>
<evidence type="ECO:0000256" key="7">
    <source>
        <dbReference type="ARBA" id="ARBA00022741"/>
    </source>
</evidence>
<feature type="domain" description="HAMP" evidence="15">
    <location>
        <begin position="171"/>
        <end position="223"/>
    </location>
</feature>
<dbReference type="InterPro" id="IPR003660">
    <property type="entry name" value="HAMP_dom"/>
</dbReference>
<evidence type="ECO:0000259" key="15">
    <source>
        <dbReference type="PROSITE" id="PS50885"/>
    </source>
</evidence>
<evidence type="ECO:0000256" key="9">
    <source>
        <dbReference type="ARBA" id="ARBA00022840"/>
    </source>
</evidence>
<dbReference type="Gene3D" id="3.30.565.10">
    <property type="entry name" value="Histidine kinase-like ATPase, C-terminal domain"/>
    <property type="match status" value="1"/>
</dbReference>
<keyword evidence="10 13" id="KW-1133">Transmembrane helix</keyword>
<evidence type="ECO:0000256" key="6">
    <source>
        <dbReference type="ARBA" id="ARBA00022692"/>
    </source>
</evidence>
<comment type="caution">
    <text evidence="16">The sequence shown here is derived from an EMBL/GenBank/DDBJ whole genome shotgun (WGS) entry which is preliminary data.</text>
</comment>
<reference evidence="18" key="1">
    <citation type="submission" date="2021-01" db="EMBL/GenBank/DDBJ databases">
        <title>Stenotrophomonas maltophilia.</title>
        <authorList>
            <person name="Yu Y."/>
        </authorList>
    </citation>
    <scope>NUCLEOTIDE SEQUENCE [LARGE SCALE GENOMIC DNA]</scope>
    <source>
        <strain evidence="18">As-6</strain>
    </source>
</reference>
<dbReference type="CDD" id="cd00082">
    <property type="entry name" value="HisKA"/>
    <property type="match status" value="1"/>
</dbReference>
<evidence type="ECO:0000256" key="11">
    <source>
        <dbReference type="ARBA" id="ARBA00023012"/>
    </source>
</evidence>
<dbReference type="PANTHER" id="PTHR45436">
    <property type="entry name" value="SENSOR HISTIDINE KINASE YKOH"/>
    <property type="match status" value="1"/>
</dbReference>
<proteinExistence type="predicted"/>
<dbReference type="EMBL" id="JAFFTB010000018">
    <property type="protein sequence ID" value="MBM9938675.1"/>
    <property type="molecule type" value="Genomic_DNA"/>
</dbReference>
<dbReference type="PROSITE" id="PS50885">
    <property type="entry name" value="HAMP"/>
    <property type="match status" value="1"/>
</dbReference>
<dbReference type="InterPro" id="IPR036890">
    <property type="entry name" value="HATPase_C_sf"/>
</dbReference>
<evidence type="ECO:0000256" key="13">
    <source>
        <dbReference type="SAM" id="Phobius"/>
    </source>
</evidence>
<protein>
    <recommendedName>
        <fullName evidence="3">histidine kinase</fullName>
        <ecNumber evidence="3">2.7.13.3</ecNumber>
    </recommendedName>
</protein>
<evidence type="ECO:0000313" key="16">
    <source>
        <dbReference type="EMBL" id="MBM9914546.1"/>
    </source>
</evidence>
<keyword evidence="18" id="KW-1185">Reference proteome</keyword>
<keyword evidence="9" id="KW-0067">ATP-binding</keyword>
<dbReference type="PANTHER" id="PTHR45436:SF14">
    <property type="entry name" value="SENSOR PROTEIN QSEC"/>
    <property type="match status" value="1"/>
</dbReference>
<organism evidence="16 19">
    <name type="scientific">Stenotrophomonas lactitubi</name>
    <dbReference type="NCBI Taxonomy" id="2045214"/>
    <lineage>
        <taxon>Bacteria</taxon>
        <taxon>Pseudomonadati</taxon>
        <taxon>Pseudomonadota</taxon>
        <taxon>Gammaproteobacteria</taxon>
        <taxon>Lysobacterales</taxon>
        <taxon>Lysobacteraceae</taxon>
        <taxon>Stenotrophomonas</taxon>
    </lineage>
</organism>
<evidence type="ECO:0000256" key="4">
    <source>
        <dbReference type="ARBA" id="ARBA00022553"/>
    </source>
</evidence>
<dbReference type="Proteomes" id="UP000784064">
    <property type="component" value="Unassembled WGS sequence"/>
</dbReference>
<evidence type="ECO:0000256" key="3">
    <source>
        <dbReference type="ARBA" id="ARBA00012438"/>
    </source>
</evidence>
<dbReference type="GO" id="GO:0005524">
    <property type="term" value="F:ATP binding"/>
    <property type="evidence" value="ECO:0007669"/>
    <property type="project" value="UniProtKB-KW"/>
</dbReference>
<dbReference type="SUPFAM" id="SSF47384">
    <property type="entry name" value="Homodimeric domain of signal transducing histidine kinase"/>
    <property type="match status" value="1"/>
</dbReference>
<evidence type="ECO:0000313" key="17">
    <source>
        <dbReference type="EMBL" id="MBM9938675.1"/>
    </source>
</evidence>
<dbReference type="GO" id="GO:0005886">
    <property type="term" value="C:plasma membrane"/>
    <property type="evidence" value="ECO:0007669"/>
    <property type="project" value="TreeGrafter"/>
</dbReference>
<comment type="subcellular location">
    <subcellularLocation>
        <location evidence="2">Membrane</location>
        <topology evidence="2">Multi-pass membrane protein</topology>
    </subcellularLocation>
</comment>
<keyword evidence="12 13" id="KW-0472">Membrane</keyword>
<dbReference type="PRINTS" id="PR00344">
    <property type="entry name" value="BCTRLSENSOR"/>
</dbReference>
<keyword evidence="6 13" id="KW-0812">Transmembrane</keyword>
<evidence type="ECO:0000313" key="19">
    <source>
        <dbReference type="Proteomes" id="UP000784064"/>
    </source>
</evidence>
<keyword evidence="11" id="KW-0902">Two-component regulatory system</keyword>
<feature type="transmembrane region" description="Helical" evidence="13">
    <location>
        <begin position="147"/>
        <end position="170"/>
    </location>
</feature>
<keyword evidence="5" id="KW-0808">Transferase</keyword>
<evidence type="ECO:0000256" key="2">
    <source>
        <dbReference type="ARBA" id="ARBA00004141"/>
    </source>
</evidence>
<name>A0AAW4GHQ0_9GAMM</name>
<dbReference type="SUPFAM" id="SSF55874">
    <property type="entry name" value="ATPase domain of HSP90 chaperone/DNA topoisomerase II/histidine kinase"/>
    <property type="match status" value="1"/>
</dbReference>
<evidence type="ECO:0000313" key="18">
    <source>
        <dbReference type="Proteomes" id="UP000749453"/>
    </source>
</evidence>
<dbReference type="Pfam" id="PF02518">
    <property type="entry name" value="HATPase_c"/>
    <property type="match status" value="1"/>
</dbReference>
<comment type="catalytic activity">
    <reaction evidence="1">
        <text>ATP + protein L-histidine = ADP + protein N-phospho-L-histidine.</text>
        <dbReference type="EC" id="2.7.13.3"/>
    </reaction>
</comment>
<dbReference type="Gene3D" id="1.10.287.130">
    <property type="match status" value="1"/>
</dbReference>
<feature type="domain" description="Histidine kinase" evidence="14">
    <location>
        <begin position="231"/>
        <end position="442"/>
    </location>
</feature>
<dbReference type="InterPro" id="IPR004358">
    <property type="entry name" value="Sig_transdc_His_kin-like_C"/>
</dbReference>
<dbReference type="SMART" id="SM00388">
    <property type="entry name" value="HisKA"/>
    <property type="match status" value="1"/>
</dbReference>
<keyword evidence="4" id="KW-0597">Phosphoprotein</keyword>
<evidence type="ECO:0000256" key="5">
    <source>
        <dbReference type="ARBA" id="ARBA00022679"/>
    </source>
</evidence>
<evidence type="ECO:0000259" key="14">
    <source>
        <dbReference type="PROSITE" id="PS50109"/>
    </source>
</evidence>
<keyword evidence="8 16" id="KW-0418">Kinase</keyword>
<dbReference type="InterPro" id="IPR005467">
    <property type="entry name" value="His_kinase_dom"/>
</dbReference>
<dbReference type="PROSITE" id="PS50109">
    <property type="entry name" value="HIS_KIN"/>
    <property type="match status" value="1"/>
</dbReference>
<dbReference type="Proteomes" id="UP000749453">
    <property type="component" value="Unassembled WGS sequence"/>
</dbReference>
<evidence type="ECO:0000256" key="12">
    <source>
        <dbReference type="ARBA" id="ARBA00023136"/>
    </source>
</evidence>
<evidence type="ECO:0000256" key="10">
    <source>
        <dbReference type="ARBA" id="ARBA00022989"/>
    </source>
</evidence>
<reference evidence="16" key="2">
    <citation type="submission" date="2021-01" db="EMBL/GenBank/DDBJ databases">
        <authorList>
            <person name="Yu Y."/>
        </authorList>
    </citation>
    <scope>NUCLEOTIDE SEQUENCE</scope>
    <source>
        <strain evidence="16">As-5</strain>
        <strain evidence="17">As-6</strain>
    </source>
</reference>
<dbReference type="InterPro" id="IPR003661">
    <property type="entry name" value="HisK_dim/P_dom"/>
</dbReference>
<evidence type="ECO:0000256" key="1">
    <source>
        <dbReference type="ARBA" id="ARBA00000085"/>
    </source>
</evidence>